<evidence type="ECO:0000313" key="16">
    <source>
        <dbReference type="Proteomes" id="UP001189143"/>
    </source>
</evidence>
<dbReference type="NCBIfam" id="NF004076">
    <property type="entry name" value="PRK05581.1-4"/>
    <property type="match status" value="1"/>
</dbReference>
<accession>A0AAD1YKZ0</accession>
<dbReference type="Pfam" id="PF00834">
    <property type="entry name" value="Ribul_P_3_epim"/>
    <property type="match status" value="1"/>
</dbReference>
<dbReference type="EC" id="5.1.3.1" evidence="7 10"/>
<dbReference type="CDD" id="cd00429">
    <property type="entry name" value="RPE"/>
    <property type="match status" value="1"/>
</dbReference>
<dbReference type="AlphaFoldDB" id="A0AAD1YKZ0"/>
<feature type="active site" description="Proton acceptor" evidence="12">
    <location>
        <position position="33"/>
    </location>
</feature>
<dbReference type="Proteomes" id="UP001189143">
    <property type="component" value="Unassembled WGS sequence"/>
</dbReference>
<evidence type="ECO:0000256" key="7">
    <source>
        <dbReference type="ARBA" id="ARBA00013188"/>
    </source>
</evidence>
<feature type="binding site" evidence="14">
    <location>
        <position position="64"/>
    </location>
    <ligand>
        <name>substrate</name>
    </ligand>
</feature>
<reference evidence="15" key="1">
    <citation type="submission" date="2022-10" db="EMBL/GenBank/DDBJ databases">
        <authorList>
            <person name="Aires J."/>
            <person name="Mesa V."/>
        </authorList>
    </citation>
    <scope>NUCLEOTIDE SEQUENCE</scope>
    <source>
        <strain evidence="15">Clostridium neonatale JD116</strain>
    </source>
</reference>
<dbReference type="GO" id="GO:0005737">
    <property type="term" value="C:cytoplasm"/>
    <property type="evidence" value="ECO:0007669"/>
    <property type="project" value="UniProtKB-ARBA"/>
</dbReference>
<evidence type="ECO:0000256" key="1">
    <source>
        <dbReference type="ARBA" id="ARBA00001782"/>
    </source>
</evidence>
<comment type="cofactor">
    <cofactor evidence="3">
        <name>Co(2+)</name>
        <dbReference type="ChEBI" id="CHEBI:48828"/>
    </cofactor>
</comment>
<dbReference type="PANTHER" id="PTHR11749">
    <property type="entry name" value="RIBULOSE-5-PHOSPHATE-3-EPIMERASE"/>
    <property type="match status" value="1"/>
</dbReference>
<comment type="similarity">
    <text evidence="6 11">Belongs to the ribulose-phosphate 3-epimerase family.</text>
</comment>
<dbReference type="PIRSF" id="PIRSF001461">
    <property type="entry name" value="RPE"/>
    <property type="match status" value="1"/>
</dbReference>
<dbReference type="RefSeq" id="WP_317049827.1">
    <property type="nucleotide sequence ID" value="NZ_CAMRXC010000261.1"/>
</dbReference>
<proteinExistence type="inferred from homology"/>
<feature type="binding site" evidence="13">
    <location>
        <position position="171"/>
    </location>
    <ligand>
        <name>a divalent metal cation</name>
        <dbReference type="ChEBI" id="CHEBI:60240"/>
    </ligand>
</feature>
<feature type="binding site" evidence="13">
    <location>
        <position position="33"/>
    </location>
    <ligand>
        <name>a divalent metal cation</name>
        <dbReference type="ChEBI" id="CHEBI:60240"/>
    </ligand>
</feature>
<comment type="cofactor">
    <cofactor evidence="4">
        <name>Zn(2+)</name>
        <dbReference type="ChEBI" id="CHEBI:29105"/>
    </cofactor>
</comment>
<evidence type="ECO:0000256" key="13">
    <source>
        <dbReference type="PIRSR" id="PIRSR001461-2"/>
    </source>
</evidence>
<keyword evidence="9 11" id="KW-0413">Isomerase</keyword>
<dbReference type="NCBIfam" id="TIGR01163">
    <property type="entry name" value="rpe"/>
    <property type="match status" value="1"/>
</dbReference>
<evidence type="ECO:0000256" key="8">
    <source>
        <dbReference type="ARBA" id="ARBA00022723"/>
    </source>
</evidence>
<evidence type="ECO:0000256" key="3">
    <source>
        <dbReference type="ARBA" id="ARBA00001941"/>
    </source>
</evidence>
<evidence type="ECO:0000256" key="11">
    <source>
        <dbReference type="PIRNR" id="PIRNR001461"/>
    </source>
</evidence>
<comment type="catalytic activity">
    <reaction evidence="1 11">
        <text>D-ribulose 5-phosphate = D-xylulose 5-phosphate</text>
        <dbReference type="Rhea" id="RHEA:13677"/>
        <dbReference type="ChEBI" id="CHEBI:57737"/>
        <dbReference type="ChEBI" id="CHEBI:58121"/>
        <dbReference type="EC" id="5.1.3.1"/>
    </reaction>
</comment>
<feature type="active site" description="Proton donor" evidence="12">
    <location>
        <position position="171"/>
    </location>
</feature>
<comment type="cofactor">
    <cofactor evidence="13">
        <name>a divalent metal cation</name>
        <dbReference type="ChEBI" id="CHEBI:60240"/>
    </cofactor>
    <text evidence="13">Binds 1 divalent metal cation per subunit.</text>
</comment>
<comment type="cofactor">
    <cofactor evidence="5">
        <name>Fe(2+)</name>
        <dbReference type="ChEBI" id="CHEBI:29033"/>
    </cofactor>
</comment>
<keyword evidence="8 13" id="KW-0479">Metal-binding</keyword>
<feature type="binding site" evidence="13">
    <location>
        <position position="31"/>
    </location>
    <ligand>
        <name>a divalent metal cation</name>
        <dbReference type="ChEBI" id="CHEBI:60240"/>
    </ligand>
</feature>
<sequence length="218" mass="24674">MIIEPSLLNANTYDIKNNLNEIKESGINYLHIDVMDGHFVPSQAFGPNTINDLKKNTDFILDVHLMIENPENYISDYRNADIITVHYEATRHLFRNIQMIKSLGIKVGVAINPATPICVINDILPLVDRILVMTINPGVSNQLFIREMSRKISELVNRKEENNFHYDIEVDGNITNETIKECIVAGASIFVSGGYIFNGDSIKNRINSLIKAGEKYEH</sequence>
<evidence type="ECO:0000256" key="12">
    <source>
        <dbReference type="PIRSR" id="PIRSR001461-1"/>
    </source>
</evidence>
<dbReference type="InterPro" id="IPR013785">
    <property type="entry name" value="Aldolase_TIM"/>
</dbReference>
<dbReference type="EMBL" id="CAMTCP010000273">
    <property type="protein sequence ID" value="CAI3678086.1"/>
    <property type="molecule type" value="Genomic_DNA"/>
</dbReference>
<evidence type="ECO:0000256" key="9">
    <source>
        <dbReference type="ARBA" id="ARBA00023235"/>
    </source>
</evidence>
<feature type="binding site" evidence="14">
    <location>
        <position position="6"/>
    </location>
    <ligand>
        <name>substrate</name>
    </ligand>
</feature>
<evidence type="ECO:0000256" key="10">
    <source>
        <dbReference type="NCBIfam" id="TIGR01163"/>
    </source>
</evidence>
<dbReference type="InterPro" id="IPR026019">
    <property type="entry name" value="Ribul_P_3_epim"/>
</dbReference>
<dbReference type="Gene3D" id="3.20.20.70">
    <property type="entry name" value="Aldolase class I"/>
    <property type="match status" value="1"/>
</dbReference>
<dbReference type="GO" id="GO:0046872">
    <property type="term" value="F:metal ion binding"/>
    <property type="evidence" value="ECO:0007669"/>
    <property type="project" value="UniProtKB-KW"/>
</dbReference>
<organism evidence="15 16">
    <name type="scientific">Clostridium neonatale</name>
    <dbReference type="NCBI Taxonomy" id="137838"/>
    <lineage>
        <taxon>Bacteria</taxon>
        <taxon>Bacillati</taxon>
        <taxon>Bacillota</taxon>
        <taxon>Clostridia</taxon>
        <taxon>Eubacteriales</taxon>
        <taxon>Clostridiaceae</taxon>
        <taxon>Clostridium</taxon>
    </lineage>
</organism>
<dbReference type="FunFam" id="3.20.20.70:FF:000004">
    <property type="entry name" value="Ribulose-phosphate 3-epimerase"/>
    <property type="match status" value="1"/>
</dbReference>
<keyword evidence="13" id="KW-0170">Cobalt</keyword>
<protein>
    <recommendedName>
        <fullName evidence="7 10">Ribulose-phosphate 3-epimerase</fullName>
        <ecNumber evidence="7 10">5.1.3.1</ecNumber>
    </recommendedName>
</protein>
<evidence type="ECO:0000256" key="4">
    <source>
        <dbReference type="ARBA" id="ARBA00001947"/>
    </source>
</evidence>
<evidence type="ECO:0000313" key="15">
    <source>
        <dbReference type="EMBL" id="CAI3678086.1"/>
    </source>
</evidence>
<evidence type="ECO:0000256" key="5">
    <source>
        <dbReference type="ARBA" id="ARBA00001954"/>
    </source>
</evidence>
<evidence type="ECO:0000256" key="14">
    <source>
        <dbReference type="PIRSR" id="PIRSR001461-3"/>
    </source>
</evidence>
<dbReference type="GO" id="GO:0005975">
    <property type="term" value="P:carbohydrate metabolic process"/>
    <property type="evidence" value="ECO:0007669"/>
    <property type="project" value="InterPro"/>
</dbReference>
<keyword evidence="13" id="KW-0464">Manganese</keyword>
<gene>
    <name evidence="15" type="primary">rpe</name>
    <name evidence="15" type="ORF">CNEO2_720009</name>
</gene>
<dbReference type="SUPFAM" id="SSF51366">
    <property type="entry name" value="Ribulose-phoshate binding barrel"/>
    <property type="match status" value="1"/>
</dbReference>
<name>A0AAD1YKZ0_9CLOT</name>
<feature type="binding site" evidence="13">
    <location>
        <position position="64"/>
    </location>
    <ligand>
        <name>a divalent metal cation</name>
        <dbReference type="ChEBI" id="CHEBI:60240"/>
    </ligand>
</feature>
<dbReference type="InterPro" id="IPR011060">
    <property type="entry name" value="RibuloseP-bd_barrel"/>
</dbReference>
<dbReference type="InterPro" id="IPR000056">
    <property type="entry name" value="Ribul_P_3_epim-like"/>
</dbReference>
<dbReference type="GO" id="GO:0006098">
    <property type="term" value="P:pentose-phosphate shunt"/>
    <property type="evidence" value="ECO:0007669"/>
    <property type="project" value="UniProtKB-UniRule"/>
</dbReference>
<evidence type="ECO:0000256" key="6">
    <source>
        <dbReference type="ARBA" id="ARBA00009541"/>
    </source>
</evidence>
<evidence type="ECO:0000256" key="2">
    <source>
        <dbReference type="ARBA" id="ARBA00001936"/>
    </source>
</evidence>
<keyword evidence="13" id="KW-0862">Zinc</keyword>
<feature type="binding site" evidence="14">
    <location>
        <begin position="138"/>
        <end position="141"/>
    </location>
    <ligand>
        <name>substrate</name>
    </ligand>
</feature>
<comment type="cofactor">
    <cofactor evidence="2">
        <name>Mn(2+)</name>
        <dbReference type="ChEBI" id="CHEBI:29035"/>
    </cofactor>
</comment>
<comment type="caution">
    <text evidence="15">The sequence shown here is derived from an EMBL/GenBank/DDBJ whole genome shotgun (WGS) entry which is preliminary data.</text>
</comment>
<dbReference type="GO" id="GO:0004750">
    <property type="term" value="F:D-ribulose-phosphate 3-epimerase activity"/>
    <property type="evidence" value="ECO:0007669"/>
    <property type="project" value="UniProtKB-UniRule"/>
</dbReference>
<keyword evidence="11" id="KW-0119">Carbohydrate metabolism</keyword>